<accession>A0AAF0U087</accession>
<feature type="non-terminal residue" evidence="1">
    <location>
        <position position="1"/>
    </location>
</feature>
<sequence>QEQVKLIRERLLTAQSRQKSYSDVPRTDLEFCVDDWVFLKVSPMKGVMRFNLAKKSSLVQDSLGHTGSFGG</sequence>
<organism evidence="1 2">
    <name type="scientific">Solanum verrucosum</name>
    <dbReference type="NCBI Taxonomy" id="315347"/>
    <lineage>
        <taxon>Eukaryota</taxon>
        <taxon>Viridiplantae</taxon>
        <taxon>Streptophyta</taxon>
        <taxon>Embryophyta</taxon>
        <taxon>Tracheophyta</taxon>
        <taxon>Spermatophyta</taxon>
        <taxon>Magnoliopsida</taxon>
        <taxon>eudicotyledons</taxon>
        <taxon>Gunneridae</taxon>
        <taxon>Pentapetalae</taxon>
        <taxon>asterids</taxon>
        <taxon>lamiids</taxon>
        <taxon>Solanales</taxon>
        <taxon>Solanaceae</taxon>
        <taxon>Solanoideae</taxon>
        <taxon>Solaneae</taxon>
        <taxon>Solanum</taxon>
    </lineage>
</organism>
<evidence type="ECO:0000313" key="2">
    <source>
        <dbReference type="Proteomes" id="UP001234989"/>
    </source>
</evidence>
<name>A0AAF0U087_SOLVR</name>
<dbReference type="Proteomes" id="UP001234989">
    <property type="component" value="Chromosome 6"/>
</dbReference>
<dbReference type="AlphaFoldDB" id="A0AAF0U087"/>
<reference evidence="1" key="1">
    <citation type="submission" date="2023-08" db="EMBL/GenBank/DDBJ databases">
        <title>A de novo genome assembly of Solanum verrucosum Schlechtendal, a Mexican diploid species geographically isolated from the other diploid A-genome species in potato relatives.</title>
        <authorList>
            <person name="Hosaka K."/>
        </authorList>
    </citation>
    <scope>NUCLEOTIDE SEQUENCE</scope>
    <source>
        <tissue evidence="1">Young leaves</tissue>
    </source>
</reference>
<keyword evidence="2" id="KW-1185">Reference proteome</keyword>
<evidence type="ECO:0000313" key="1">
    <source>
        <dbReference type="EMBL" id="WMV34313.1"/>
    </source>
</evidence>
<protein>
    <submittedName>
        <fullName evidence="1">Uncharacterized protein</fullName>
    </submittedName>
</protein>
<dbReference type="EMBL" id="CP133617">
    <property type="protein sequence ID" value="WMV34313.1"/>
    <property type="molecule type" value="Genomic_DNA"/>
</dbReference>
<gene>
    <name evidence="1" type="ORF">MTR67_027698</name>
</gene>
<proteinExistence type="predicted"/>